<dbReference type="InterPro" id="IPR005094">
    <property type="entry name" value="Endonuclease_MobA/VirD2"/>
</dbReference>
<protein>
    <submittedName>
        <fullName evidence="2">Relaxase/mobilization nuclease domain-containing protein</fullName>
    </submittedName>
</protein>
<evidence type="ECO:0000259" key="1">
    <source>
        <dbReference type="Pfam" id="PF03432"/>
    </source>
</evidence>
<sequence length="332" mass="37523">MKTFRLDGGEPWLDIGSHGRAGSGKRMYLSPAQIALIGRTVSRTPEVMVKVTSGRGSSSSRGVAAHFDYIGRRGDLEIETDDGERLVGKDAGQQIIRDWDLDMDEDRKHRDLFAFNRRKPPKLVHKIIFSMPAGTPPKKVLAAVHDFAREEFGRKHRYAMVLHTDEPHPHVHVVVKAVSEAGVRLNISKETLRHWRSEFARQLRGRGVAANATTRSVRGQSRTSKLDSIFRAAQRGESSHMATRVRDVVRELRSGALDQSGTARLQRTRREIVRGWHAVRDLLAAEGRHQLADRVSRFVDQMPPPRTDKQWLAADLIEQVREPSGRDKPLVR</sequence>
<proteinExistence type="predicted"/>
<dbReference type="RefSeq" id="WP_203167957.1">
    <property type="nucleotide sequence ID" value="NZ_JAEVLS010000003.1"/>
</dbReference>
<gene>
    <name evidence="2" type="ORF">JM946_14200</name>
</gene>
<dbReference type="EMBL" id="JAEVLS010000003">
    <property type="protein sequence ID" value="MBM0105879.1"/>
    <property type="molecule type" value="Genomic_DNA"/>
</dbReference>
<name>A0ABS1WY26_9GAMM</name>
<organism evidence="2 3">
    <name type="scientific">Steroidobacter gossypii</name>
    <dbReference type="NCBI Taxonomy" id="2805490"/>
    <lineage>
        <taxon>Bacteria</taxon>
        <taxon>Pseudomonadati</taxon>
        <taxon>Pseudomonadota</taxon>
        <taxon>Gammaproteobacteria</taxon>
        <taxon>Steroidobacterales</taxon>
        <taxon>Steroidobacteraceae</taxon>
        <taxon>Steroidobacter</taxon>
    </lineage>
</organism>
<comment type="caution">
    <text evidence="2">The sequence shown here is derived from an EMBL/GenBank/DDBJ whole genome shotgun (WGS) entry which is preliminary data.</text>
</comment>
<dbReference type="Pfam" id="PF03432">
    <property type="entry name" value="Relaxase"/>
    <property type="match status" value="1"/>
</dbReference>
<reference evidence="2 3" key="1">
    <citation type="journal article" date="2021" name="Int. J. Syst. Evol. Microbiol.">
        <title>Steroidobacter gossypii sp. nov., isolated from soil of cotton cropping field.</title>
        <authorList>
            <person name="Huang R."/>
            <person name="Yang S."/>
            <person name="Zhen C."/>
            <person name="Liu W."/>
        </authorList>
    </citation>
    <scope>NUCLEOTIDE SEQUENCE [LARGE SCALE GENOMIC DNA]</scope>
    <source>
        <strain evidence="2 3">S1-65</strain>
    </source>
</reference>
<feature type="domain" description="MobA/VirD2-like nuclease" evidence="1">
    <location>
        <begin position="116"/>
        <end position="197"/>
    </location>
</feature>
<evidence type="ECO:0000313" key="3">
    <source>
        <dbReference type="Proteomes" id="UP000661077"/>
    </source>
</evidence>
<keyword evidence="3" id="KW-1185">Reference proteome</keyword>
<dbReference type="Gene3D" id="3.30.930.30">
    <property type="match status" value="1"/>
</dbReference>
<accession>A0ABS1WY26</accession>
<dbReference type="Proteomes" id="UP000661077">
    <property type="component" value="Unassembled WGS sequence"/>
</dbReference>
<evidence type="ECO:0000313" key="2">
    <source>
        <dbReference type="EMBL" id="MBM0105879.1"/>
    </source>
</evidence>